<feature type="domain" description="Alpha/beta hydrolase fold-3" evidence="2">
    <location>
        <begin position="68"/>
        <end position="277"/>
    </location>
</feature>
<name>A0A9D1VTI9_9FIRM</name>
<evidence type="ECO:0000313" key="3">
    <source>
        <dbReference type="EMBL" id="HIX46318.1"/>
    </source>
</evidence>
<evidence type="ECO:0000313" key="4">
    <source>
        <dbReference type="Proteomes" id="UP000824249"/>
    </source>
</evidence>
<comment type="caution">
    <text evidence="3">The sequence shown here is derived from an EMBL/GenBank/DDBJ whole genome shotgun (WGS) entry which is preliminary data.</text>
</comment>
<dbReference type="GO" id="GO:0016787">
    <property type="term" value="F:hydrolase activity"/>
    <property type="evidence" value="ECO:0007669"/>
    <property type="project" value="UniProtKB-KW"/>
</dbReference>
<gene>
    <name evidence="3" type="ORF">H9737_01335</name>
</gene>
<organism evidence="3 4">
    <name type="scientific">Candidatus Borkfalkia faecigallinarum</name>
    <dbReference type="NCBI Taxonomy" id="2838509"/>
    <lineage>
        <taxon>Bacteria</taxon>
        <taxon>Bacillati</taxon>
        <taxon>Bacillota</taxon>
        <taxon>Clostridia</taxon>
        <taxon>Christensenellales</taxon>
        <taxon>Christensenellaceae</taxon>
        <taxon>Candidatus Borkfalkia</taxon>
    </lineage>
</organism>
<dbReference type="Gene3D" id="3.40.50.1820">
    <property type="entry name" value="alpha/beta hydrolase"/>
    <property type="match status" value="1"/>
</dbReference>
<reference evidence="3" key="2">
    <citation type="submission" date="2021-04" db="EMBL/GenBank/DDBJ databases">
        <authorList>
            <person name="Gilroy R."/>
        </authorList>
    </citation>
    <scope>NUCLEOTIDE SEQUENCE</scope>
    <source>
        <strain evidence="3">26628</strain>
    </source>
</reference>
<dbReference type="InterPro" id="IPR013094">
    <property type="entry name" value="AB_hydrolase_3"/>
</dbReference>
<reference evidence="3" key="1">
    <citation type="journal article" date="2021" name="PeerJ">
        <title>Extensive microbial diversity within the chicken gut microbiome revealed by metagenomics and culture.</title>
        <authorList>
            <person name="Gilroy R."/>
            <person name="Ravi A."/>
            <person name="Getino M."/>
            <person name="Pursley I."/>
            <person name="Horton D.L."/>
            <person name="Alikhan N.F."/>
            <person name="Baker D."/>
            <person name="Gharbi K."/>
            <person name="Hall N."/>
            <person name="Watson M."/>
            <person name="Adriaenssens E.M."/>
            <person name="Foster-Nyarko E."/>
            <person name="Jarju S."/>
            <person name="Secka A."/>
            <person name="Antonio M."/>
            <person name="Oren A."/>
            <person name="Chaudhuri R.R."/>
            <person name="La Ragione R."/>
            <person name="Hildebrand F."/>
            <person name="Pallen M.J."/>
        </authorList>
    </citation>
    <scope>NUCLEOTIDE SEQUENCE</scope>
    <source>
        <strain evidence="3">26628</strain>
    </source>
</reference>
<dbReference type="SUPFAM" id="SSF53474">
    <property type="entry name" value="alpha/beta-Hydrolases"/>
    <property type="match status" value="1"/>
</dbReference>
<dbReference type="AlphaFoldDB" id="A0A9D1VTI9"/>
<evidence type="ECO:0000259" key="2">
    <source>
        <dbReference type="Pfam" id="PF07859"/>
    </source>
</evidence>
<dbReference type="PANTHER" id="PTHR48081">
    <property type="entry name" value="AB HYDROLASE SUPERFAMILY PROTEIN C4A8.06C"/>
    <property type="match status" value="1"/>
</dbReference>
<protein>
    <submittedName>
        <fullName evidence="3">Alpha/beta hydrolase</fullName>
    </submittedName>
</protein>
<dbReference type="PANTHER" id="PTHR48081:SF8">
    <property type="entry name" value="ALPHA_BETA HYDROLASE FOLD-3 DOMAIN-CONTAINING PROTEIN-RELATED"/>
    <property type="match status" value="1"/>
</dbReference>
<sequence length="306" mass="33997">MISLRARLVRALLRLYTYPARREHRSLSRSVRFRSEKYRPPRGFAFSVGEADGVRTEILQPPEHAADLLHFHGGGHTVGMNNFYRRAAQGYAAAGFRVCSVDYRAGTERLYPAVHDECFRACRALLHASPPERPLAAVGDSFGANLLLSCCLRARDEGLRLPDAIVCISPFADLAASGDSYRRNCHRDPLYALPKNQSFAEYEKDIRRGTPYCGTTDPRTPDLSPAYADLRGLPAMLLVIGEYETSASDAEMLARNARKAGVPTLLLSFAGMWHDFLYLCPSLPESRAARRAVDAFLRATCLTAQE</sequence>
<accession>A0A9D1VTI9</accession>
<proteinExistence type="predicted"/>
<dbReference type="Proteomes" id="UP000824249">
    <property type="component" value="Unassembled WGS sequence"/>
</dbReference>
<evidence type="ECO:0000256" key="1">
    <source>
        <dbReference type="ARBA" id="ARBA00022801"/>
    </source>
</evidence>
<dbReference type="EMBL" id="DXFD01000020">
    <property type="protein sequence ID" value="HIX46318.1"/>
    <property type="molecule type" value="Genomic_DNA"/>
</dbReference>
<keyword evidence="1 3" id="KW-0378">Hydrolase</keyword>
<dbReference type="Pfam" id="PF07859">
    <property type="entry name" value="Abhydrolase_3"/>
    <property type="match status" value="1"/>
</dbReference>
<dbReference type="InterPro" id="IPR029058">
    <property type="entry name" value="AB_hydrolase_fold"/>
</dbReference>
<dbReference type="InterPro" id="IPR050300">
    <property type="entry name" value="GDXG_lipolytic_enzyme"/>
</dbReference>